<comment type="caution">
    <text evidence="6">The sequence shown here is derived from an EMBL/GenBank/DDBJ whole genome shotgun (WGS) entry which is preliminary data.</text>
</comment>
<name>A0ABV2SI68_9GAMM</name>
<dbReference type="InterPro" id="IPR000847">
    <property type="entry name" value="LysR_HTH_N"/>
</dbReference>
<evidence type="ECO:0000256" key="2">
    <source>
        <dbReference type="ARBA" id="ARBA00023015"/>
    </source>
</evidence>
<dbReference type="EMBL" id="JBEWTB010000002">
    <property type="protein sequence ID" value="MET4757427.1"/>
    <property type="molecule type" value="Genomic_DNA"/>
</dbReference>
<proteinExistence type="inferred from homology"/>
<dbReference type="RefSeq" id="WP_354007585.1">
    <property type="nucleotide sequence ID" value="NZ_JBEWTA010000001.1"/>
</dbReference>
<evidence type="ECO:0000256" key="4">
    <source>
        <dbReference type="ARBA" id="ARBA00023163"/>
    </source>
</evidence>
<evidence type="ECO:0000256" key="1">
    <source>
        <dbReference type="ARBA" id="ARBA00009437"/>
    </source>
</evidence>
<dbReference type="InterPro" id="IPR058163">
    <property type="entry name" value="LysR-type_TF_proteobact-type"/>
</dbReference>
<dbReference type="Pfam" id="PF03466">
    <property type="entry name" value="LysR_substrate"/>
    <property type="match status" value="1"/>
</dbReference>
<dbReference type="InterPro" id="IPR036390">
    <property type="entry name" value="WH_DNA-bd_sf"/>
</dbReference>
<evidence type="ECO:0000313" key="6">
    <source>
        <dbReference type="EMBL" id="MET4757427.1"/>
    </source>
</evidence>
<keyword evidence="2" id="KW-0805">Transcription regulation</keyword>
<keyword evidence="4" id="KW-0804">Transcription</keyword>
<dbReference type="PROSITE" id="PS50931">
    <property type="entry name" value="HTH_LYSR"/>
    <property type="match status" value="1"/>
</dbReference>
<dbReference type="InterPro" id="IPR036388">
    <property type="entry name" value="WH-like_DNA-bd_sf"/>
</dbReference>
<gene>
    <name evidence="6" type="ORF">V5J35_002619</name>
</gene>
<feature type="domain" description="HTH lysR-type" evidence="5">
    <location>
        <begin position="5"/>
        <end position="62"/>
    </location>
</feature>
<dbReference type="Proteomes" id="UP001549366">
    <property type="component" value="Unassembled WGS sequence"/>
</dbReference>
<dbReference type="PANTHER" id="PTHR30537">
    <property type="entry name" value="HTH-TYPE TRANSCRIPTIONAL REGULATOR"/>
    <property type="match status" value="1"/>
</dbReference>
<evidence type="ECO:0000313" key="7">
    <source>
        <dbReference type="Proteomes" id="UP001549366"/>
    </source>
</evidence>
<organism evidence="6 7">
    <name type="scientific">Endozoicomonas lisbonensis</name>
    <dbReference type="NCBI Taxonomy" id="3120522"/>
    <lineage>
        <taxon>Bacteria</taxon>
        <taxon>Pseudomonadati</taxon>
        <taxon>Pseudomonadota</taxon>
        <taxon>Gammaproteobacteria</taxon>
        <taxon>Oceanospirillales</taxon>
        <taxon>Endozoicomonadaceae</taxon>
        <taxon>Endozoicomonas</taxon>
    </lineage>
</organism>
<keyword evidence="3" id="KW-0238">DNA-binding</keyword>
<dbReference type="Gene3D" id="3.40.190.10">
    <property type="entry name" value="Periplasmic binding protein-like II"/>
    <property type="match status" value="2"/>
</dbReference>
<protein>
    <submittedName>
        <fullName evidence="6">LysR family glycine cleavage system transcriptional activator</fullName>
    </submittedName>
</protein>
<dbReference type="SUPFAM" id="SSF46785">
    <property type="entry name" value="Winged helix' DNA-binding domain"/>
    <property type="match status" value="1"/>
</dbReference>
<dbReference type="Pfam" id="PF00126">
    <property type="entry name" value="HTH_1"/>
    <property type="match status" value="1"/>
</dbReference>
<dbReference type="SUPFAM" id="SSF53850">
    <property type="entry name" value="Periplasmic binding protein-like II"/>
    <property type="match status" value="1"/>
</dbReference>
<sequence>MRRLPPLNAVHYFEITASCGSIREAARELCISPSAVSHQIAKLEQFLDCALFHRVNGRLLLSDAGKKYLGHVKRAFSQIESATWDAYENRKSEQLVIASPPSFSSLWLLPNLSDFLRDTPQLNIKLIDKLTIADCENDVDCGIEYRFNTVHDRFSEKLFNDDIVPLASPGMVKSCRLDSMDRLRGLTLIVTERRFFSWKAILSQYNWLDTCRVISVKYTHQALSAAVHGHGVALANRHNSEELVRKGHLQIPFSIDFDRSKAPSYYFSCKNKDIYTPKVNQFYLWLKNTLKAR</sequence>
<reference evidence="6 7" key="1">
    <citation type="submission" date="2024-06" db="EMBL/GenBank/DDBJ databases">
        <title>Genomic Encyclopedia of Type Strains, Phase V (KMG-V): Genome sequencing to study the core and pangenomes of soil and plant-associated prokaryotes.</title>
        <authorList>
            <person name="Whitman W."/>
        </authorList>
    </citation>
    <scope>NUCLEOTIDE SEQUENCE [LARGE SCALE GENOMIC DNA]</scope>
    <source>
        <strain evidence="6 7">NE40</strain>
    </source>
</reference>
<evidence type="ECO:0000256" key="3">
    <source>
        <dbReference type="ARBA" id="ARBA00023125"/>
    </source>
</evidence>
<dbReference type="PANTHER" id="PTHR30537:SF26">
    <property type="entry name" value="GLYCINE CLEAVAGE SYSTEM TRANSCRIPTIONAL ACTIVATOR"/>
    <property type="match status" value="1"/>
</dbReference>
<accession>A0ABV2SI68</accession>
<dbReference type="Gene3D" id="1.10.10.10">
    <property type="entry name" value="Winged helix-like DNA-binding domain superfamily/Winged helix DNA-binding domain"/>
    <property type="match status" value="1"/>
</dbReference>
<comment type="similarity">
    <text evidence="1">Belongs to the LysR transcriptional regulatory family.</text>
</comment>
<evidence type="ECO:0000259" key="5">
    <source>
        <dbReference type="PROSITE" id="PS50931"/>
    </source>
</evidence>
<keyword evidence="7" id="KW-1185">Reference proteome</keyword>
<dbReference type="InterPro" id="IPR005119">
    <property type="entry name" value="LysR_subst-bd"/>
</dbReference>